<dbReference type="SUPFAM" id="SSF53756">
    <property type="entry name" value="UDP-Glycosyltransferase/glycogen phosphorylase"/>
    <property type="match status" value="1"/>
</dbReference>
<keyword evidence="1 4" id="KW-0808">Transferase</keyword>
<gene>
    <name evidence="4" type="ORF">Pma05_04510</name>
</gene>
<feature type="domain" description="Glycosyl transferase family 1" evidence="3">
    <location>
        <begin position="217"/>
        <end position="370"/>
    </location>
</feature>
<sequence>MTERSEAGVMTQWNEGIGQLGRPGHDDERTEEPQEPVRVCVVGPLPPPMGGIARGMHMIRRQALRHPGVELEVIDIAVRWRAVHDFSLVKRAIDGARQLTAGAWALLRTVAGGKTDVVHVKTSGGLGVVRDLVLLIIARSARLPVVYQLHFGRVPQIAEANSLEWRLMTRVIRRAKVVVLDRHTEAAIARHLPGARVGRMPNGVDLAELPMPRPDRGGPRTALFVGWVLRPKGIEDLLAAWIEVGSPEWRLLVVGPCDEAYLRSLRRTFGALDSVSFLGEQPHSRAWELMAECDLFVLPSHTEGFPNVVVEAMALGRAIVSTDVGAVAEMLADDCGVVVPPARPALLAPALATLMNDPARRRELGDHARAKATREYSLDRVFDRHVALWHEVVSASSPHPTALPAPRPPGRTR</sequence>
<protein>
    <submittedName>
        <fullName evidence="4">Glycosyl transferase</fullName>
    </submittedName>
</protein>
<evidence type="ECO:0000259" key="3">
    <source>
        <dbReference type="Pfam" id="PF00534"/>
    </source>
</evidence>
<dbReference type="Proteomes" id="UP000621500">
    <property type="component" value="Unassembled WGS sequence"/>
</dbReference>
<dbReference type="EMBL" id="BONX01000003">
    <property type="protein sequence ID" value="GIG93878.1"/>
    <property type="molecule type" value="Genomic_DNA"/>
</dbReference>
<dbReference type="InterPro" id="IPR001296">
    <property type="entry name" value="Glyco_trans_1"/>
</dbReference>
<evidence type="ECO:0000256" key="2">
    <source>
        <dbReference type="SAM" id="MobiDB-lite"/>
    </source>
</evidence>
<evidence type="ECO:0000313" key="4">
    <source>
        <dbReference type="EMBL" id="GIG93878.1"/>
    </source>
</evidence>
<dbReference type="PANTHER" id="PTHR12526">
    <property type="entry name" value="GLYCOSYLTRANSFERASE"/>
    <property type="match status" value="1"/>
</dbReference>
<proteinExistence type="predicted"/>
<dbReference type="Gene3D" id="3.40.50.2000">
    <property type="entry name" value="Glycogen Phosphorylase B"/>
    <property type="match status" value="2"/>
</dbReference>
<dbReference type="CDD" id="cd03801">
    <property type="entry name" value="GT4_PimA-like"/>
    <property type="match status" value="1"/>
</dbReference>
<organism evidence="4 5">
    <name type="scientific">Plantactinospora mayteni</name>
    <dbReference type="NCBI Taxonomy" id="566021"/>
    <lineage>
        <taxon>Bacteria</taxon>
        <taxon>Bacillati</taxon>
        <taxon>Actinomycetota</taxon>
        <taxon>Actinomycetes</taxon>
        <taxon>Micromonosporales</taxon>
        <taxon>Micromonosporaceae</taxon>
        <taxon>Plantactinospora</taxon>
    </lineage>
</organism>
<dbReference type="PANTHER" id="PTHR12526:SF638">
    <property type="entry name" value="SPORE COAT PROTEIN SA"/>
    <property type="match status" value="1"/>
</dbReference>
<feature type="compositionally biased region" description="Basic and acidic residues" evidence="2">
    <location>
        <begin position="23"/>
        <end position="32"/>
    </location>
</feature>
<feature type="region of interest" description="Disordered" evidence="2">
    <location>
        <begin position="1"/>
        <end position="35"/>
    </location>
</feature>
<comment type="caution">
    <text evidence="4">The sequence shown here is derived from an EMBL/GenBank/DDBJ whole genome shotgun (WGS) entry which is preliminary data.</text>
</comment>
<evidence type="ECO:0000313" key="5">
    <source>
        <dbReference type="Proteomes" id="UP000621500"/>
    </source>
</evidence>
<reference evidence="4 5" key="1">
    <citation type="submission" date="2021-01" db="EMBL/GenBank/DDBJ databases">
        <title>Whole genome shotgun sequence of Plantactinospora mayteni NBRC 109088.</title>
        <authorList>
            <person name="Komaki H."/>
            <person name="Tamura T."/>
        </authorList>
    </citation>
    <scope>NUCLEOTIDE SEQUENCE [LARGE SCALE GENOMIC DNA]</scope>
    <source>
        <strain evidence="4 5">NBRC 109088</strain>
    </source>
</reference>
<name>A0ABQ4EGM2_9ACTN</name>
<keyword evidence="5" id="KW-1185">Reference proteome</keyword>
<dbReference type="RefSeq" id="WP_203855562.1">
    <property type="nucleotide sequence ID" value="NZ_BAAAZQ010000003.1"/>
</dbReference>
<evidence type="ECO:0000256" key="1">
    <source>
        <dbReference type="ARBA" id="ARBA00022679"/>
    </source>
</evidence>
<accession>A0ABQ4EGM2</accession>
<dbReference type="Pfam" id="PF00534">
    <property type="entry name" value="Glycos_transf_1"/>
    <property type="match status" value="1"/>
</dbReference>
<dbReference type="GO" id="GO:0016740">
    <property type="term" value="F:transferase activity"/>
    <property type="evidence" value="ECO:0007669"/>
    <property type="project" value="UniProtKB-KW"/>
</dbReference>